<evidence type="ECO:0000256" key="2">
    <source>
        <dbReference type="ARBA" id="ARBA00006810"/>
    </source>
</evidence>
<dbReference type="SUPFAM" id="SSF81336">
    <property type="entry name" value="F1F0 ATP synthase subunit A"/>
    <property type="match status" value="1"/>
</dbReference>
<evidence type="ECO:0000256" key="3">
    <source>
        <dbReference type="ARBA" id="ARBA00022448"/>
    </source>
</evidence>
<dbReference type="InterPro" id="IPR023011">
    <property type="entry name" value="ATP_synth_F0_asu_AS"/>
</dbReference>
<evidence type="ECO:0000256" key="14">
    <source>
        <dbReference type="ARBA" id="ARBA00063051"/>
    </source>
</evidence>
<evidence type="ECO:0000256" key="1">
    <source>
        <dbReference type="ARBA" id="ARBA00004448"/>
    </source>
</evidence>
<dbReference type="GO" id="GO:0005743">
    <property type="term" value="C:mitochondrial inner membrane"/>
    <property type="evidence" value="ECO:0007669"/>
    <property type="project" value="UniProtKB-SubCell"/>
</dbReference>
<evidence type="ECO:0000256" key="13">
    <source>
        <dbReference type="ARBA" id="ARBA00024169"/>
    </source>
</evidence>
<evidence type="ECO:0000256" key="12">
    <source>
        <dbReference type="ARBA" id="ARBA00023310"/>
    </source>
</evidence>
<dbReference type="PANTHER" id="PTHR11410">
    <property type="entry name" value="ATP SYNTHASE SUBUNIT A"/>
    <property type="match status" value="1"/>
</dbReference>
<comment type="subunit">
    <text evidence="14">Component of the ATP synthase complex composed at least of ATP5F1A/subunit alpha, ATP5F1B/subunit beta, ATP5MC1/subunit c (homooctomer), MT-ATP6/subunit a, MT-ATP8/subunit 8, ATP5ME/subunit e, ATP5MF/subunit f, ATP5MG/subunit g, ATP5MK/subunit k, ATP5MJ/subunit j, ATP5F1C/subunit gamma, ATP5F1D/subunit delta, ATP5F1E/subunit epsilon, ATP5PF/subunit F6, ATP5PB/subunit b, ATP5PD/subunit d, ATP5PO/subunit OSCP. ATP synthase complex consists of a soluble F(1) head domain (subunits alpha(3) and beta(3)) - the catalytic core - and a membrane F(0) domain - the membrane proton channel (subunits c, a, 8, e, f, g, k and j). These two domains are linked by a central stalk (subunits gamma, delta, and epsilon) rotating inside the F1 region and a stationary peripheral stalk (subunits F6, b, d, and OSCP). Interacts with DNAJC30; interaction is direct.</text>
</comment>
<reference evidence="17" key="1">
    <citation type="journal article" date="2003" name="Mol. Phylogenet. Evol.">
        <title>Major patterns of higher teleostean phylogenies: a new perspective based on 100 complete mitochondrial DNA sequences.</title>
        <authorList>
            <person name="Miya M."/>
            <person name="Takeshima H."/>
            <person name="Endo H."/>
            <person name="Ishiguro N.B."/>
            <person name="Inoue J.G."/>
            <person name="Mukai T."/>
            <person name="Satoh T.P."/>
            <person name="Yamaguchi M."/>
            <person name="Kawaguchi A."/>
            <person name="Mabuchi K."/>
            <person name="Shirai S.M."/>
            <person name="Nishida M."/>
        </authorList>
    </citation>
    <scope>NUCLEOTIDE SEQUENCE</scope>
</reference>
<evidence type="ECO:0000256" key="15">
    <source>
        <dbReference type="RuleBase" id="RU004450"/>
    </source>
</evidence>
<keyword evidence="11 16" id="KW-0472">Membrane</keyword>
<keyword evidence="9" id="KW-0406">Ion transport</keyword>
<accession>Q8HMG4</accession>
<dbReference type="InterPro" id="IPR035908">
    <property type="entry name" value="F0_ATP_A_sf"/>
</dbReference>
<gene>
    <name evidence="17" type="primary">ATPase 6</name>
</gene>
<organism evidence="17">
    <name type="scientific">Sirembo imberbis</name>
    <name type="common">Golden cusk</name>
    <name type="synonym">Brotula imberbis</name>
    <dbReference type="NCBI Taxonomy" id="181399"/>
    <lineage>
        <taxon>Eukaryota</taxon>
        <taxon>Metazoa</taxon>
        <taxon>Chordata</taxon>
        <taxon>Craniata</taxon>
        <taxon>Vertebrata</taxon>
        <taxon>Euteleostomi</taxon>
        <taxon>Actinopterygii</taxon>
        <taxon>Neopterygii</taxon>
        <taxon>Teleostei</taxon>
        <taxon>Neoteleostei</taxon>
        <taxon>Acanthomorphata</taxon>
        <taxon>Ophidiaria</taxon>
        <taxon>Ophidiiformes</taxon>
        <taxon>Ophidiidae</taxon>
        <taxon>Sirembo</taxon>
    </lineage>
</organism>
<comment type="subcellular location">
    <subcellularLocation>
        <location evidence="1 15">Mitochondrion inner membrane</location>
        <topology evidence="1 15">Multi-pass membrane protein</topology>
    </subcellularLocation>
</comment>
<evidence type="ECO:0000256" key="4">
    <source>
        <dbReference type="ARBA" id="ARBA00022547"/>
    </source>
</evidence>
<evidence type="ECO:0000313" key="17">
    <source>
        <dbReference type="EMBL" id="BAC23195.1"/>
    </source>
</evidence>
<keyword evidence="7" id="KW-0999">Mitochondrion inner membrane</keyword>
<evidence type="ECO:0000256" key="10">
    <source>
        <dbReference type="ARBA" id="ARBA00023128"/>
    </source>
</evidence>
<sequence length="227" mass="24646">MDMDLFSQFTSPILFGVPLWVIAMTYPVYCLPNTLQNTVKPRLTTALMWTLLQAMMQIMLKISATAQKWVVILTSTVTLLLLYNLFGTLPYVYPPTTQLSIAFGLAFPLWLGTLVKGVKLSVTNTLAHFLPPSTPAALVPVLVIIETTSMLVRPVALGMRLAANLTSGHMIMHAVSSVSLVLIQSASLSAALSLTLLGALTCLEMAIAGIQAYVFVLLTTLYLQENT</sequence>
<dbReference type="NCBIfam" id="TIGR01131">
    <property type="entry name" value="ATP_synt_6_or_A"/>
    <property type="match status" value="1"/>
</dbReference>
<dbReference type="Gene3D" id="1.20.120.220">
    <property type="entry name" value="ATP synthase, F0 complex, subunit A"/>
    <property type="match status" value="1"/>
</dbReference>
<comment type="catalytic activity">
    <reaction evidence="13">
        <text>H(+)(in) = H(+)(out)</text>
        <dbReference type="Rhea" id="RHEA:34979"/>
        <dbReference type="ChEBI" id="CHEBI:15378"/>
    </reaction>
</comment>
<dbReference type="PRINTS" id="PR00123">
    <property type="entry name" value="ATPASEA"/>
</dbReference>
<feature type="transmembrane region" description="Helical" evidence="16">
    <location>
        <begin position="12"/>
        <end position="31"/>
    </location>
</feature>
<keyword evidence="8 16" id="KW-1133">Transmembrane helix</keyword>
<feature type="transmembrane region" description="Helical" evidence="16">
    <location>
        <begin position="66"/>
        <end position="86"/>
    </location>
</feature>
<evidence type="ECO:0000256" key="11">
    <source>
        <dbReference type="ARBA" id="ARBA00023136"/>
    </source>
</evidence>
<evidence type="ECO:0000256" key="6">
    <source>
        <dbReference type="ARBA" id="ARBA00022781"/>
    </source>
</evidence>
<evidence type="ECO:0000256" key="9">
    <source>
        <dbReference type="ARBA" id="ARBA00023065"/>
    </source>
</evidence>
<keyword evidence="12" id="KW-0066">ATP synthesis</keyword>
<dbReference type="CDD" id="cd00310">
    <property type="entry name" value="ATP-synt_Fo_a_6"/>
    <property type="match status" value="1"/>
</dbReference>
<dbReference type="Pfam" id="PF00119">
    <property type="entry name" value="ATP-synt_A"/>
    <property type="match status" value="1"/>
</dbReference>
<evidence type="ECO:0000256" key="8">
    <source>
        <dbReference type="ARBA" id="ARBA00022989"/>
    </source>
</evidence>
<keyword evidence="6" id="KW-0375">Hydrogen ion transport</keyword>
<protein>
    <recommendedName>
        <fullName evidence="15">ATP synthase subunit a</fullName>
    </recommendedName>
</protein>
<keyword evidence="4" id="KW-0138">CF(0)</keyword>
<dbReference type="GO" id="GO:0046933">
    <property type="term" value="F:proton-transporting ATP synthase activity, rotational mechanism"/>
    <property type="evidence" value="ECO:0007669"/>
    <property type="project" value="TreeGrafter"/>
</dbReference>
<evidence type="ECO:0000256" key="5">
    <source>
        <dbReference type="ARBA" id="ARBA00022692"/>
    </source>
</evidence>
<comment type="similarity">
    <text evidence="2">Belongs to the ATPase A chain family.</text>
</comment>
<dbReference type="InterPro" id="IPR000568">
    <property type="entry name" value="ATP_synth_F0_asu"/>
</dbReference>
<dbReference type="InterPro" id="IPR045083">
    <property type="entry name" value="ATP_synth_F0_asu_bact/mt"/>
</dbReference>
<feature type="transmembrane region" description="Helical" evidence="16">
    <location>
        <begin position="135"/>
        <end position="156"/>
    </location>
</feature>
<dbReference type="GO" id="GO:0045259">
    <property type="term" value="C:proton-transporting ATP synthase complex"/>
    <property type="evidence" value="ECO:0007669"/>
    <property type="project" value="UniProtKB-KW"/>
</dbReference>
<keyword evidence="5 16" id="KW-0812">Transmembrane</keyword>
<dbReference type="PROSITE" id="PS00449">
    <property type="entry name" value="ATPASE_A"/>
    <property type="match status" value="1"/>
</dbReference>
<dbReference type="PANTHER" id="PTHR11410:SF0">
    <property type="entry name" value="ATP SYNTHASE SUBUNIT A"/>
    <property type="match status" value="1"/>
</dbReference>
<name>Q8HMG4_SIRIM</name>
<keyword evidence="10 17" id="KW-0496">Mitochondrion</keyword>
<proteinExistence type="inferred from homology"/>
<evidence type="ECO:0000256" key="7">
    <source>
        <dbReference type="ARBA" id="ARBA00022792"/>
    </source>
</evidence>
<dbReference type="AlphaFoldDB" id="Q8HMG4"/>
<feature type="transmembrane region" description="Helical" evidence="16">
    <location>
        <begin position="205"/>
        <end position="223"/>
    </location>
</feature>
<keyword evidence="3" id="KW-0813">Transport</keyword>
<feature type="transmembrane region" description="Helical" evidence="16">
    <location>
        <begin position="177"/>
        <end position="199"/>
    </location>
</feature>
<dbReference type="EMBL" id="AP004406">
    <property type="protein sequence ID" value="BAC23195.1"/>
    <property type="molecule type" value="Genomic_DNA"/>
</dbReference>
<geneLocation type="mitochondrion" evidence="17"/>
<evidence type="ECO:0000256" key="16">
    <source>
        <dbReference type="SAM" id="Phobius"/>
    </source>
</evidence>